<dbReference type="InterPro" id="IPR050122">
    <property type="entry name" value="RTK"/>
</dbReference>
<dbReference type="Gene3D" id="1.10.510.10">
    <property type="entry name" value="Transferase(Phosphotransferase) domain 1"/>
    <property type="match status" value="1"/>
</dbReference>
<dbReference type="GO" id="GO:0005524">
    <property type="term" value="F:ATP binding"/>
    <property type="evidence" value="ECO:0007669"/>
    <property type="project" value="InterPro"/>
</dbReference>
<dbReference type="FunFam" id="3.30.200.20:FF:000855">
    <property type="entry name" value="Protein CBG11187"/>
    <property type="match status" value="1"/>
</dbReference>
<feature type="chain" id="PRO_5035790657" description="Protein kinase domain-containing protein" evidence="1">
    <location>
        <begin position="16"/>
        <end position="850"/>
    </location>
</feature>
<dbReference type="OrthoDB" id="5804305at2759"/>
<name>A0A8S1F334_9PELO</name>
<dbReference type="PANTHER" id="PTHR24416:SF548">
    <property type="entry name" value="PROTEIN KINASE DOMAIN-CONTAINING PROTEIN"/>
    <property type="match status" value="1"/>
</dbReference>
<keyword evidence="4" id="KW-1185">Reference proteome</keyword>
<evidence type="ECO:0000313" key="4">
    <source>
        <dbReference type="Proteomes" id="UP000494206"/>
    </source>
</evidence>
<dbReference type="GO" id="GO:0004714">
    <property type="term" value="F:transmembrane receptor protein tyrosine kinase activity"/>
    <property type="evidence" value="ECO:0007669"/>
    <property type="project" value="TreeGrafter"/>
</dbReference>
<dbReference type="GO" id="GO:0007169">
    <property type="term" value="P:cell surface receptor protein tyrosine kinase signaling pathway"/>
    <property type="evidence" value="ECO:0007669"/>
    <property type="project" value="TreeGrafter"/>
</dbReference>
<accession>A0A8S1F334</accession>
<reference evidence="3 4" key="1">
    <citation type="submission" date="2020-04" db="EMBL/GenBank/DDBJ databases">
        <authorList>
            <person name="Laetsch R D."/>
            <person name="Stevens L."/>
            <person name="Kumar S."/>
            <person name="Blaxter L. M."/>
        </authorList>
    </citation>
    <scope>NUCLEOTIDE SEQUENCE [LARGE SCALE GENOMIC DNA]</scope>
</reference>
<evidence type="ECO:0000256" key="1">
    <source>
        <dbReference type="SAM" id="SignalP"/>
    </source>
</evidence>
<organism evidence="3 4">
    <name type="scientific">Caenorhabditis bovis</name>
    <dbReference type="NCBI Taxonomy" id="2654633"/>
    <lineage>
        <taxon>Eukaryota</taxon>
        <taxon>Metazoa</taxon>
        <taxon>Ecdysozoa</taxon>
        <taxon>Nematoda</taxon>
        <taxon>Chromadorea</taxon>
        <taxon>Rhabditida</taxon>
        <taxon>Rhabditina</taxon>
        <taxon>Rhabditomorpha</taxon>
        <taxon>Rhabditoidea</taxon>
        <taxon>Rhabditidae</taxon>
        <taxon>Peloderinae</taxon>
        <taxon>Caenorhabditis</taxon>
    </lineage>
</organism>
<proteinExistence type="predicted"/>
<dbReference type="PROSITE" id="PS00109">
    <property type="entry name" value="PROTEIN_KINASE_TYR"/>
    <property type="match status" value="1"/>
</dbReference>
<dbReference type="InterPro" id="IPR011009">
    <property type="entry name" value="Kinase-like_dom_sf"/>
</dbReference>
<evidence type="ECO:0000259" key="2">
    <source>
        <dbReference type="PROSITE" id="PS50011"/>
    </source>
</evidence>
<dbReference type="PRINTS" id="PR00109">
    <property type="entry name" value="TYRKINASE"/>
</dbReference>
<keyword evidence="1" id="KW-0732">Signal</keyword>
<feature type="domain" description="Protein kinase" evidence="2">
    <location>
        <begin position="420"/>
        <end position="704"/>
    </location>
</feature>
<dbReference type="Proteomes" id="UP000494206">
    <property type="component" value="Unassembled WGS sequence"/>
</dbReference>
<dbReference type="InterPro" id="IPR008266">
    <property type="entry name" value="Tyr_kinase_AS"/>
</dbReference>
<sequence>MSRLVWLALFQFCLANHPVFPPPTQLYCPTHGTSAYIFVTVTPEVDIDAFAALLEYYAKLMPYNSTNQIKYDFYFGANYSQIVKTFSLETDVNEWVHDNNYLNLLYNSALTSSKELRQENSDELTNVVRSIYDAISKENQLDASVYLKKQIVLITDYVPLNVTDLLNNNDNENTQILGIFQRIDDSAFDDAAIFPVFSMEDTGISRIRNIFQSNYDFEFPRIIHETKPTSDVYVFMTSSNMTSLAHVIANAINGPACQLQRARMYSQFVHVQLIQSHVRIVMEEKLNDVYEEFTLPLISLGFLDQTVDNQVIHNDMFYLGNFSTSCTDEMPMVPLLASRPWRRTKHLYIALDDMLTIFICATISVSTFGCLIYRHVRRTHKKQMELLSEIMLQPRIYKAPRECPKVARLPWEIKSENVHIDFEFLLGEGTISNVYLGKLKGRAPIMQWIERIEMKQFQDCAVAVRVPRHFDEPEEDQLQREIASMRQLRHHDHIALLLGWTDKNNLVCSLLELTHMNLIKYLNQIKTITQTPNANGFSPMDCIPFQTMYKIIWETCDGIEYIHSKNLVHRDLTARNILLTTGLRAKISGFGFCSEPGDPKFTMKSLALRYLPVRWLAPECFYGNFSFKSDSWAFGVLMYEIFTLGDQPYEDLTRPEEIIESVRKGRIPAHPKYATKQTYKIMQSCFETYTSRRPTFTQLKDAFHVQSTAYYKDEPIMVSGFVNKNFMMKPSEKVKNCNGYCIGRQLHLDATLANGEQIYVRSVHFSCVPVTKKSKKLCESICSTSHHKNNVATKQLDRLIGSIKRMISADIGDFSFEKAMEKTCCCKDAKCAVRTDGRLRLALQSNYKIS</sequence>
<dbReference type="EMBL" id="CADEPM010000004">
    <property type="protein sequence ID" value="CAB3404962.1"/>
    <property type="molecule type" value="Genomic_DNA"/>
</dbReference>
<feature type="signal peptide" evidence="1">
    <location>
        <begin position="1"/>
        <end position="15"/>
    </location>
</feature>
<dbReference type="GO" id="GO:0043235">
    <property type="term" value="C:receptor complex"/>
    <property type="evidence" value="ECO:0007669"/>
    <property type="project" value="TreeGrafter"/>
</dbReference>
<dbReference type="FunFam" id="1.10.510.10:FF:000962">
    <property type="entry name" value="Activated met oncogene, putative"/>
    <property type="match status" value="1"/>
</dbReference>
<dbReference type="SUPFAM" id="SSF56112">
    <property type="entry name" value="Protein kinase-like (PK-like)"/>
    <property type="match status" value="1"/>
</dbReference>
<dbReference type="GO" id="GO:0005886">
    <property type="term" value="C:plasma membrane"/>
    <property type="evidence" value="ECO:0007669"/>
    <property type="project" value="TreeGrafter"/>
</dbReference>
<dbReference type="InterPro" id="IPR000719">
    <property type="entry name" value="Prot_kinase_dom"/>
</dbReference>
<dbReference type="AlphaFoldDB" id="A0A8S1F334"/>
<evidence type="ECO:0000313" key="3">
    <source>
        <dbReference type="EMBL" id="CAB3404962.1"/>
    </source>
</evidence>
<dbReference type="Gene3D" id="3.30.200.20">
    <property type="entry name" value="Phosphorylase Kinase, domain 1"/>
    <property type="match status" value="1"/>
</dbReference>
<dbReference type="PANTHER" id="PTHR24416">
    <property type="entry name" value="TYROSINE-PROTEIN KINASE RECEPTOR"/>
    <property type="match status" value="1"/>
</dbReference>
<dbReference type="Pfam" id="PF07714">
    <property type="entry name" value="PK_Tyr_Ser-Thr"/>
    <property type="match status" value="1"/>
</dbReference>
<protein>
    <recommendedName>
        <fullName evidence="2">Protein kinase domain-containing protein</fullName>
    </recommendedName>
</protein>
<gene>
    <name evidence="3" type="ORF">CBOVIS_LOCUS7218</name>
</gene>
<comment type="caution">
    <text evidence="3">The sequence shown here is derived from an EMBL/GenBank/DDBJ whole genome shotgun (WGS) entry which is preliminary data.</text>
</comment>
<dbReference type="InterPro" id="IPR001245">
    <property type="entry name" value="Ser-Thr/Tyr_kinase_cat_dom"/>
</dbReference>
<dbReference type="PROSITE" id="PS50011">
    <property type="entry name" value="PROTEIN_KINASE_DOM"/>
    <property type="match status" value="1"/>
</dbReference>